<keyword evidence="2" id="KW-0472">Membrane</keyword>
<feature type="compositionally biased region" description="Basic and acidic residues" evidence="1">
    <location>
        <begin position="94"/>
        <end position="104"/>
    </location>
</feature>
<feature type="compositionally biased region" description="Polar residues" evidence="1">
    <location>
        <begin position="117"/>
        <end position="126"/>
    </location>
</feature>
<accession>A0ABY0KW47</accession>
<dbReference type="Proteomes" id="UP000831156">
    <property type="component" value="Unassembled WGS sequence"/>
</dbReference>
<evidence type="ECO:0000256" key="1">
    <source>
        <dbReference type="SAM" id="MobiDB-lite"/>
    </source>
</evidence>
<sequence>MNLSDIFSTGKESLLSLKDTFGSSNFSPFTPCEGFECLPQVLFLYLIFLLLCTGMFIHNKNQLKKKQRLTNFNNQYDVNYSGCAEQYDAEEQPEYGHEESEKDGYNPNAHNEYPQHNHLQNHAYKSNVKNQKVHVGQASYQKSAVFNE</sequence>
<evidence type="ECO:0000313" key="3">
    <source>
        <dbReference type="EMBL" id="SCQ12690.1"/>
    </source>
</evidence>
<dbReference type="EMBL" id="FMKD01000033">
    <property type="protein sequence ID" value="SCQ12690.1"/>
    <property type="molecule type" value="Genomic_DNA"/>
</dbReference>
<keyword evidence="2" id="KW-1133">Transmembrane helix</keyword>
<keyword evidence="2" id="KW-0812">Transmembrane</keyword>
<feature type="transmembrane region" description="Helical" evidence="2">
    <location>
        <begin position="38"/>
        <end position="58"/>
    </location>
</feature>
<feature type="region of interest" description="Disordered" evidence="1">
    <location>
        <begin position="88"/>
        <end position="126"/>
    </location>
</feature>
<gene>
    <name evidence="3" type="ORF">PGABG01_0010900</name>
</gene>
<protein>
    <submittedName>
        <fullName evidence="3">Ring-exported protein 2</fullName>
    </submittedName>
</protein>
<name>A0ABY0KW47_9APIC</name>
<evidence type="ECO:0000313" key="4">
    <source>
        <dbReference type="Proteomes" id="UP000831156"/>
    </source>
</evidence>
<keyword evidence="4" id="KW-1185">Reference proteome</keyword>
<organism evidence="3 4">
    <name type="scientific">Plasmodium gaboni</name>
    <dbReference type="NCBI Taxonomy" id="647221"/>
    <lineage>
        <taxon>Eukaryota</taxon>
        <taxon>Sar</taxon>
        <taxon>Alveolata</taxon>
        <taxon>Apicomplexa</taxon>
        <taxon>Aconoidasida</taxon>
        <taxon>Haemosporida</taxon>
        <taxon>Plasmodiidae</taxon>
        <taxon>Plasmodium</taxon>
        <taxon>Plasmodium (Laverania)</taxon>
    </lineage>
</organism>
<evidence type="ECO:0000256" key="2">
    <source>
        <dbReference type="SAM" id="Phobius"/>
    </source>
</evidence>
<comment type="caution">
    <text evidence="3">The sequence shown here is derived from an EMBL/GenBank/DDBJ whole genome shotgun (WGS) entry which is preliminary data.</text>
</comment>
<reference evidence="3" key="1">
    <citation type="submission" date="2016-09" db="EMBL/GenBank/DDBJ databases">
        <authorList>
            <consortium name="Pathogen Informatics"/>
            <person name="Sun Q."/>
            <person name="Inoue M."/>
        </authorList>
    </citation>
    <scope>NUCLEOTIDE SEQUENCE</scope>
</reference>
<proteinExistence type="predicted"/>